<protein>
    <submittedName>
        <fullName evidence="3">Membrane protein</fullName>
    </submittedName>
</protein>
<dbReference type="EMBL" id="CP001390">
    <property type="protein sequence ID" value="ACM18738.1"/>
    <property type="molecule type" value="Genomic_DNA"/>
</dbReference>
<keyword evidence="2" id="KW-0732">Signal</keyword>
<keyword evidence="1" id="KW-0812">Transmembrane</keyword>
<feature type="chain" id="PRO_5002886379" evidence="2">
    <location>
        <begin position="38"/>
        <end position="344"/>
    </location>
</feature>
<reference evidence="3 4" key="1">
    <citation type="submission" date="2009-01" db="EMBL/GenBank/DDBJ databases">
        <title>Complete sequence of Geobacter sp. FRC-32.</title>
        <authorList>
            <consortium name="US DOE Joint Genome Institute"/>
            <person name="Lucas S."/>
            <person name="Copeland A."/>
            <person name="Lapidus A."/>
            <person name="Glavina del Rio T."/>
            <person name="Dalin E."/>
            <person name="Tice H."/>
            <person name="Bruce D."/>
            <person name="Goodwin L."/>
            <person name="Pitluck S."/>
            <person name="Saunders E."/>
            <person name="Brettin T."/>
            <person name="Detter J.C."/>
            <person name="Han C."/>
            <person name="Larimer F."/>
            <person name="Land M."/>
            <person name="Hauser L."/>
            <person name="Kyrpides N."/>
            <person name="Ovchinnikova G."/>
            <person name="Kostka J."/>
            <person name="Richardson P."/>
        </authorList>
    </citation>
    <scope>NUCLEOTIDE SEQUENCE [LARGE SCALE GENOMIC DNA]</scope>
    <source>
        <strain evidence="4">DSM 22248 / JCM 15807 / FRC-32</strain>
    </source>
</reference>
<dbReference type="OrthoDB" id="9813820at2"/>
<feature type="transmembrane region" description="Helical" evidence="1">
    <location>
        <begin position="157"/>
        <end position="174"/>
    </location>
</feature>
<dbReference type="Proteomes" id="UP000007721">
    <property type="component" value="Chromosome"/>
</dbReference>
<name>B9LZ06_GEODF</name>
<keyword evidence="1" id="KW-1133">Transmembrane helix</keyword>
<feature type="transmembrane region" description="Helical" evidence="1">
    <location>
        <begin position="123"/>
        <end position="145"/>
    </location>
</feature>
<feature type="transmembrane region" description="Helical" evidence="1">
    <location>
        <begin position="203"/>
        <end position="226"/>
    </location>
</feature>
<dbReference type="KEGG" id="geo:Geob_0369"/>
<evidence type="ECO:0000256" key="1">
    <source>
        <dbReference type="SAM" id="Phobius"/>
    </source>
</evidence>
<proteinExistence type="predicted"/>
<evidence type="ECO:0000256" key="2">
    <source>
        <dbReference type="SAM" id="SignalP"/>
    </source>
</evidence>
<organism evidence="3 4">
    <name type="scientific">Geotalea daltonii (strain DSM 22248 / JCM 15807 / FRC-32)</name>
    <name type="common">Geobacter daltonii</name>
    <dbReference type="NCBI Taxonomy" id="316067"/>
    <lineage>
        <taxon>Bacteria</taxon>
        <taxon>Pseudomonadati</taxon>
        <taxon>Thermodesulfobacteriota</taxon>
        <taxon>Desulfuromonadia</taxon>
        <taxon>Geobacterales</taxon>
        <taxon>Geobacteraceae</taxon>
        <taxon>Geotalea</taxon>
    </lineage>
</organism>
<keyword evidence="4" id="KW-1185">Reference proteome</keyword>
<evidence type="ECO:0000313" key="3">
    <source>
        <dbReference type="EMBL" id="ACM18738.1"/>
    </source>
</evidence>
<feature type="transmembrane region" description="Helical" evidence="1">
    <location>
        <begin position="84"/>
        <end position="111"/>
    </location>
</feature>
<dbReference type="RefSeq" id="WP_012645467.1">
    <property type="nucleotide sequence ID" value="NC_011979.1"/>
</dbReference>
<dbReference type="STRING" id="316067.Geob_0369"/>
<feature type="transmembrane region" description="Helical" evidence="1">
    <location>
        <begin position="314"/>
        <end position="334"/>
    </location>
</feature>
<feature type="transmembrane region" description="Helical" evidence="1">
    <location>
        <begin position="252"/>
        <end position="278"/>
    </location>
</feature>
<dbReference type="AlphaFoldDB" id="B9LZ06"/>
<dbReference type="eggNOG" id="COG0526">
    <property type="taxonomic scope" value="Bacteria"/>
</dbReference>
<dbReference type="HOGENOM" id="CLU_046133_0_0_7"/>
<gene>
    <name evidence="3" type="ordered locus">Geob_0369</name>
</gene>
<feature type="transmembrane region" description="Helical" evidence="1">
    <location>
        <begin position="290"/>
        <end position="308"/>
    </location>
</feature>
<keyword evidence="1" id="KW-0472">Membrane</keyword>
<sequence length="344" mass="37221">MIHSPSLIHRRPRPGLAACCRAAILAVAIFMLGQAAAVSAPAGMVLEKGTAYGAAPEQSIQDGLSDSEDSVSLPLLGTVETSRLSLPVLTLVIAGLDSFNPCAFFVLFFLLSLLLHAHSRKRMVIIGGIFVLFSGLLYFVFMAAWLNFFLLVGRLKYIAAVAGAVAIVIATINIKDYFFFKRGISLTIPEQAKPRLFERMRNIMRAGSVPAMLAATIFLAFTANLYELICTAGFPMIYTRALTLQPLPMPVYYLYLALYNVVYVIPLAGIVALFAITLGSHRLSERHGRVLKLLSGVMMFLLGLILLIKPHLLASAVASAAVLVVALVTSGLIVRLAPQNNEKT</sequence>
<accession>B9LZ06</accession>
<evidence type="ECO:0000313" key="4">
    <source>
        <dbReference type="Proteomes" id="UP000007721"/>
    </source>
</evidence>
<feature type="signal peptide" evidence="2">
    <location>
        <begin position="1"/>
        <end position="37"/>
    </location>
</feature>